<sequence>MATRSEELSDSMEQFSSLSKNTALLSEAAQYDSSSGSDSHFGSLPDLPQRLLTRRRKNSNSSVKNKAKVVVVLQSETEASTAGCLSIEPVTGFIKLAKPQPKKDVSESEQRVGISQAPKMFPVDGVFTFPKEKDNLYAAVLGDQIVAILDGFDGNVIYFNNVRQRFSHAESKDTSQSTLGLFPAAVNWLFRIIEDYPSSENVQCHVAVSALELKYSGRMSWDLLANLGNQSLQQSCDLETEPTEIPATNAKEALSYVDVALLEKRRLDHIHMLEEPLYPGSHLFLTLHLYRSQQDKLNENSMGRMKHSRLHILELINPFGQGENTSPATAPTPSAHSQTERHFQHSVFANALMLLTGQMPLNLKENRLLRLLHKYISENVKKASLVIHTFVGLEFYMQNLHLLQFSVKFQNFWRRQANSHSFSAGRRKASNTTDVPGEAENKAAFLDRTQRLGRKGRRFPRRRPIAVQCAARSQGLKDAAPTSHSDIEYTSSSEQSCSTVIYLGRSHPLRRQLETSRRMAINESLERFPPELADHQTKNMEEKSAVPIAGCHSQENIKARRHSADDGTDVAHEDAQPSGTLPPKATTRHREDYKQRQRLKQRQKHLLSSRSIELWVDGPKSQQAVGPSAWTRASRAVKDFQTTRPDTNLWHRTDWQAAETRGALSKGSSEEIKESENQVRCQLELDGQPGAFSLQQSTLKHLRKCKQGYFLAEPRTGRLVPPVVSSDLHQDECSQVNTNAQKNEDRVELPLTLGSPSLSRSQLQRKPEISRREVYQEQQSRVTPFVKEWIENQNNVFSSGPRESLLQPAQPTSDGDTWPQIHTILNPISCLEGQVETIIKSGPAVEVATPLTSIRSRFGRNAASKGARGRDSPMRIVFPINNKYPLTPSRSLPRTNNTEGWIQRSPFTDSSLSRVARWVESVSKETSSGSPGMPTAKSPKARHQPKHLPPSCGAPIGAPASAALPLNSDVKVPQTNAGSRIGSAPAVHSHHALHCLAHFKPVEDTIPVLQCLSGSGVAAGAAKYDLHKPGGASDPGFSQDLHLYSREKEPKQQQQQQPANNVGCPMELPKQKAVSKRQNRTHKRLQKFADFFVCSPHAPARQNTAMLTGPGTRPSTARVRKMCAPFFWPSRERERSDDVLSVDSVGMLFTTSVKRKDDRNLSCAPQPRTPHCEATIELVETPTKPVLKPKHRYKPGDLPLLKKSDDSDGHWLGFVPTSRFTDCAGQSSVWPTGLGLSTKLKNCVSLGHDMAPVGMRTTTTPGDPVPTKYNATAVHSAGEHFIVPTTNTNTVNANSPKIAPNPIRQWPIKVFSSTSAKCVSQSSSSGLGSEHSCADSAIRTDVVNEPAKASTDTSMPTVRCYCKQSTGRSPRCKACGHYSQIHRHIEVSDAYLELVKGTPQLGVSKTLPYLADASLPLNAGSTGPSPVIESREPSSYVGGGGHASSGYDSILRDSEVSSHSETTSESSVGHMRFAGEACQCGALMLSTLHQQLPLMGRNSKDDAACQTSPFPLENHVWDGKGTCEVKSMQPTLDGSLTLTESFSEATASVAMDSSTTSKNSNPRPLSPSTSKRSISVPGQSEHTSEDSTSSLPSVRRVSPILNRVQCSLESVRLSESQALQTFTTEASCITASEDDANEVRKRKIISLLSRQEALKAELTAAKSRLLADPGSWGFDLNVTQRMDLDDECFVEALENETELLQQRVNACNFHVKYVSYFQPPSLGSDP</sequence>
<feature type="compositionally biased region" description="Low complexity" evidence="3">
    <location>
        <begin position="32"/>
        <end position="43"/>
    </location>
</feature>
<evidence type="ECO:0000256" key="1">
    <source>
        <dbReference type="ARBA" id="ARBA00022741"/>
    </source>
</evidence>
<feature type="compositionally biased region" description="Polar residues" evidence="3">
    <location>
        <begin position="1547"/>
        <end position="1592"/>
    </location>
</feature>
<organism evidence="4">
    <name type="scientific">Schistocephalus solidus</name>
    <name type="common">Tapeworm</name>
    <dbReference type="NCBI Taxonomy" id="70667"/>
    <lineage>
        <taxon>Eukaryota</taxon>
        <taxon>Metazoa</taxon>
        <taxon>Spiralia</taxon>
        <taxon>Lophotrochozoa</taxon>
        <taxon>Platyhelminthes</taxon>
        <taxon>Cestoda</taxon>
        <taxon>Eucestoda</taxon>
        <taxon>Diphyllobothriidea</taxon>
        <taxon>Diphyllobothriidae</taxon>
        <taxon>Schistocephalus</taxon>
    </lineage>
</organism>
<feature type="compositionally biased region" description="Polar residues" evidence="3">
    <location>
        <begin position="482"/>
        <end position="491"/>
    </location>
</feature>
<dbReference type="PANTHER" id="PTHR21608:SF7">
    <property type="entry name" value="KINESIN-LIKE PROTEIN CG14535"/>
    <property type="match status" value="1"/>
</dbReference>
<keyword evidence="2" id="KW-0067">ATP-binding</keyword>
<feature type="compositionally biased region" description="Basic and acidic residues" evidence="3">
    <location>
        <begin position="558"/>
        <end position="575"/>
    </location>
</feature>
<protein>
    <submittedName>
        <fullName evidence="4">Kinesin-like protein KIF26A</fullName>
    </submittedName>
</protein>
<evidence type="ECO:0000256" key="3">
    <source>
        <dbReference type="SAM" id="MobiDB-lite"/>
    </source>
</evidence>
<keyword evidence="1" id="KW-0547">Nucleotide-binding</keyword>
<dbReference type="InterPro" id="IPR027417">
    <property type="entry name" value="P-loop_NTPase"/>
</dbReference>
<reference evidence="4" key="1">
    <citation type="submission" date="2016-01" db="EMBL/GenBank/DDBJ databases">
        <title>Reference transcriptome for the parasite Schistocephalus solidus: insights into the molecular evolution of parasitism.</title>
        <authorList>
            <person name="Hebert F.O."/>
            <person name="Grambauer S."/>
            <person name="Barber I."/>
            <person name="Landry C.R."/>
            <person name="Aubin-Horth N."/>
        </authorList>
    </citation>
    <scope>NUCLEOTIDE SEQUENCE</scope>
</reference>
<dbReference type="SUPFAM" id="SSF52540">
    <property type="entry name" value="P-loop containing nucleoside triphosphate hydrolases"/>
    <property type="match status" value="1"/>
</dbReference>
<dbReference type="EMBL" id="GEEE01023673">
    <property type="protein sequence ID" value="JAP39552.1"/>
    <property type="molecule type" value="Transcribed_RNA"/>
</dbReference>
<dbReference type="InterPro" id="IPR027640">
    <property type="entry name" value="Kinesin-like_fam"/>
</dbReference>
<dbReference type="GO" id="GO:0005524">
    <property type="term" value="F:ATP binding"/>
    <property type="evidence" value="ECO:0007669"/>
    <property type="project" value="UniProtKB-KW"/>
</dbReference>
<dbReference type="InterPro" id="IPR036961">
    <property type="entry name" value="Kinesin_motor_dom_sf"/>
</dbReference>
<feature type="region of interest" description="Disordered" evidence="3">
    <location>
        <begin position="558"/>
        <end position="604"/>
    </location>
</feature>
<feature type="region of interest" description="Disordered" evidence="3">
    <location>
        <begin position="922"/>
        <end position="949"/>
    </location>
</feature>
<feature type="region of interest" description="Disordered" evidence="3">
    <location>
        <begin position="1547"/>
        <end position="1594"/>
    </location>
</feature>
<gene>
    <name evidence="4" type="primary">KI26A</name>
    <name evidence="4" type="ORF">TR121565</name>
</gene>
<evidence type="ECO:0000313" key="4">
    <source>
        <dbReference type="EMBL" id="JAP39552.1"/>
    </source>
</evidence>
<dbReference type="GO" id="GO:0007018">
    <property type="term" value="P:microtubule-based movement"/>
    <property type="evidence" value="ECO:0007669"/>
    <property type="project" value="InterPro"/>
</dbReference>
<dbReference type="PANTHER" id="PTHR21608">
    <property type="entry name" value="KINESIN-LIKE PROTEIN CG14535"/>
    <property type="match status" value="1"/>
</dbReference>
<dbReference type="GO" id="GO:0003777">
    <property type="term" value="F:microtubule motor activity"/>
    <property type="evidence" value="ECO:0007669"/>
    <property type="project" value="InterPro"/>
</dbReference>
<accession>A0A0X3NV31</accession>
<feature type="region of interest" description="Disordered" evidence="3">
    <location>
        <begin position="1047"/>
        <end position="1073"/>
    </location>
</feature>
<evidence type="ECO:0000256" key="2">
    <source>
        <dbReference type="ARBA" id="ARBA00022840"/>
    </source>
</evidence>
<feature type="region of interest" description="Disordered" evidence="3">
    <location>
        <begin position="1421"/>
        <end position="1442"/>
    </location>
</feature>
<proteinExistence type="predicted"/>
<name>A0A0X3NV31_SCHSO</name>
<feature type="region of interest" description="Disordered" evidence="3">
    <location>
        <begin position="470"/>
        <end position="491"/>
    </location>
</feature>
<dbReference type="Gene3D" id="3.40.850.10">
    <property type="entry name" value="Kinesin motor domain"/>
    <property type="match status" value="1"/>
</dbReference>
<feature type="region of interest" description="Disordered" evidence="3">
    <location>
        <begin position="27"/>
        <end position="48"/>
    </location>
</feature>